<organism evidence="2 3">
    <name type="scientific">Zopfia rhizophila CBS 207.26</name>
    <dbReference type="NCBI Taxonomy" id="1314779"/>
    <lineage>
        <taxon>Eukaryota</taxon>
        <taxon>Fungi</taxon>
        <taxon>Dikarya</taxon>
        <taxon>Ascomycota</taxon>
        <taxon>Pezizomycotina</taxon>
        <taxon>Dothideomycetes</taxon>
        <taxon>Dothideomycetes incertae sedis</taxon>
        <taxon>Zopfiaceae</taxon>
        <taxon>Zopfia</taxon>
    </lineage>
</organism>
<dbReference type="PANTHER" id="PTHR43233">
    <property type="entry name" value="FAMILY N-ACETYLTRANSFERASE, PUTATIVE (AFU_ORTHOLOGUE AFUA_6G03350)-RELATED"/>
    <property type="match status" value="1"/>
</dbReference>
<dbReference type="Pfam" id="PF13673">
    <property type="entry name" value="Acetyltransf_10"/>
    <property type="match status" value="1"/>
</dbReference>
<dbReference type="GO" id="GO:0016747">
    <property type="term" value="F:acyltransferase activity, transferring groups other than amino-acyl groups"/>
    <property type="evidence" value="ECO:0007669"/>
    <property type="project" value="InterPro"/>
</dbReference>
<evidence type="ECO:0000313" key="2">
    <source>
        <dbReference type="EMBL" id="KAF2194336.1"/>
    </source>
</evidence>
<dbReference type="GO" id="GO:0006048">
    <property type="term" value="P:UDP-N-acetylglucosamine biosynthetic process"/>
    <property type="evidence" value="ECO:0007669"/>
    <property type="project" value="UniProtKB-UniPathway"/>
</dbReference>
<keyword evidence="3" id="KW-1185">Reference proteome</keyword>
<dbReference type="EMBL" id="ML994612">
    <property type="protein sequence ID" value="KAF2194336.1"/>
    <property type="molecule type" value="Genomic_DNA"/>
</dbReference>
<dbReference type="OrthoDB" id="2744543at2759"/>
<dbReference type="PROSITE" id="PS51186">
    <property type="entry name" value="GNAT"/>
    <property type="match status" value="1"/>
</dbReference>
<dbReference type="SUPFAM" id="SSF55729">
    <property type="entry name" value="Acyl-CoA N-acyltransferases (Nat)"/>
    <property type="match status" value="1"/>
</dbReference>
<dbReference type="UniPathway" id="UPA00113">
    <property type="reaction ID" value="UER00529"/>
</dbReference>
<dbReference type="Gene3D" id="3.40.630.30">
    <property type="match status" value="1"/>
</dbReference>
<accession>A0A6A6EWQ0</accession>
<sequence>MDNSQYVILQRLPIPQDYHDLRKLANLTPPPMEAVPKALANSFVCFTAYERKLMLDDTTPFPDQPAIAMGRLLGDGALFLQLCDVAVHPDHQRKGIGKRIMKLLVDYIDEHAPHAYVSLVAEPLAQKMYPQFGFEDVKPSLGMYRCLGIQNNRELRAQREAKIEALLRNERAS</sequence>
<keyword evidence="2" id="KW-0012">Acyltransferase</keyword>
<evidence type="ECO:0000313" key="3">
    <source>
        <dbReference type="Proteomes" id="UP000800200"/>
    </source>
</evidence>
<name>A0A6A6EWQ0_9PEZI</name>
<dbReference type="PANTHER" id="PTHR43233:SF1">
    <property type="entry name" value="FAMILY N-ACETYLTRANSFERASE, PUTATIVE (AFU_ORTHOLOGUE AFUA_6G03350)-RELATED"/>
    <property type="match status" value="1"/>
</dbReference>
<evidence type="ECO:0000259" key="1">
    <source>
        <dbReference type="PROSITE" id="PS51186"/>
    </source>
</evidence>
<reference evidence="2" key="1">
    <citation type="journal article" date="2020" name="Stud. Mycol.">
        <title>101 Dothideomycetes genomes: a test case for predicting lifestyles and emergence of pathogens.</title>
        <authorList>
            <person name="Haridas S."/>
            <person name="Albert R."/>
            <person name="Binder M."/>
            <person name="Bloem J."/>
            <person name="Labutti K."/>
            <person name="Salamov A."/>
            <person name="Andreopoulos B."/>
            <person name="Baker S."/>
            <person name="Barry K."/>
            <person name="Bills G."/>
            <person name="Bluhm B."/>
            <person name="Cannon C."/>
            <person name="Castanera R."/>
            <person name="Culley D."/>
            <person name="Daum C."/>
            <person name="Ezra D."/>
            <person name="Gonzalez J."/>
            <person name="Henrissat B."/>
            <person name="Kuo A."/>
            <person name="Liang C."/>
            <person name="Lipzen A."/>
            <person name="Lutzoni F."/>
            <person name="Magnuson J."/>
            <person name="Mondo S."/>
            <person name="Nolan M."/>
            <person name="Ohm R."/>
            <person name="Pangilinan J."/>
            <person name="Park H.-J."/>
            <person name="Ramirez L."/>
            <person name="Alfaro M."/>
            <person name="Sun H."/>
            <person name="Tritt A."/>
            <person name="Yoshinaga Y."/>
            <person name="Zwiers L.-H."/>
            <person name="Turgeon B."/>
            <person name="Goodwin S."/>
            <person name="Spatafora J."/>
            <person name="Crous P."/>
            <person name="Grigoriev I."/>
        </authorList>
    </citation>
    <scope>NUCLEOTIDE SEQUENCE</scope>
    <source>
        <strain evidence="2">CBS 207.26</strain>
    </source>
</reference>
<proteinExistence type="predicted"/>
<dbReference type="InterPro" id="IPR053144">
    <property type="entry name" value="Acetyltransferase_Butenolide"/>
</dbReference>
<dbReference type="CDD" id="cd04301">
    <property type="entry name" value="NAT_SF"/>
    <property type="match status" value="1"/>
</dbReference>
<dbReference type="Proteomes" id="UP000800200">
    <property type="component" value="Unassembled WGS sequence"/>
</dbReference>
<dbReference type="InterPro" id="IPR016181">
    <property type="entry name" value="Acyl_CoA_acyltransferase"/>
</dbReference>
<keyword evidence="2" id="KW-0808">Transferase</keyword>
<protein>
    <submittedName>
        <fullName evidence="2">Acyl-CoA N-acyltransferase</fullName>
    </submittedName>
</protein>
<dbReference type="InterPro" id="IPR000182">
    <property type="entry name" value="GNAT_dom"/>
</dbReference>
<feature type="domain" description="N-acetyltransferase" evidence="1">
    <location>
        <begin position="8"/>
        <end position="156"/>
    </location>
</feature>
<gene>
    <name evidence="2" type="ORF">K469DRAFT_709841</name>
</gene>
<dbReference type="AlphaFoldDB" id="A0A6A6EWQ0"/>